<organism evidence="1 2">
    <name type="scientific">Amblyomma americanum</name>
    <name type="common">Lone star tick</name>
    <dbReference type="NCBI Taxonomy" id="6943"/>
    <lineage>
        <taxon>Eukaryota</taxon>
        <taxon>Metazoa</taxon>
        <taxon>Ecdysozoa</taxon>
        <taxon>Arthropoda</taxon>
        <taxon>Chelicerata</taxon>
        <taxon>Arachnida</taxon>
        <taxon>Acari</taxon>
        <taxon>Parasitiformes</taxon>
        <taxon>Ixodida</taxon>
        <taxon>Ixodoidea</taxon>
        <taxon>Ixodidae</taxon>
        <taxon>Amblyomminae</taxon>
        <taxon>Amblyomma</taxon>
    </lineage>
</organism>
<comment type="caution">
    <text evidence="1">The sequence shown here is derived from an EMBL/GenBank/DDBJ whole genome shotgun (WGS) entry which is preliminary data.</text>
</comment>
<gene>
    <name evidence="1" type="ORF">V5799_005018</name>
</gene>
<evidence type="ECO:0000313" key="2">
    <source>
        <dbReference type="Proteomes" id="UP001321473"/>
    </source>
</evidence>
<dbReference type="Proteomes" id="UP001321473">
    <property type="component" value="Unassembled WGS sequence"/>
</dbReference>
<reference evidence="1 2" key="1">
    <citation type="journal article" date="2023" name="Arcadia Sci">
        <title>De novo assembly of a long-read Amblyomma americanum tick genome.</title>
        <authorList>
            <person name="Chou S."/>
            <person name="Poskanzer K.E."/>
            <person name="Rollins M."/>
            <person name="Thuy-Boun P.S."/>
        </authorList>
    </citation>
    <scope>NUCLEOTIDE SEQUENCE [LARGE SCALE GENOMIC DNA]</scope>
    <source>
        <strain evidence="1">F_SG_1</strain>
        <tissue evidence="1">Salivary glands</tissue>
    </source>
</reference>
<proteinExistence type="predicted"/>
<sequence length="222" mass="24465">MTEKPLKKYLLEMLKTCQYSDGSFCFFYPLLPIEKGSATEIQEENLCETLLKTQESAYKGANQCVKEGSLFWFKCASGYREVYQKTLGRLRRSVCELPPRSCTQEHREECEKKGEECFVENDKVVCKTKEVSATTTAASPAPGICTKEKSQECGLRDEECIVQNNKAACRKKEESTAAAKASLGAESFTATEASPDLQGSGSSTIFASAINLLSILIFALLA</sequence>
<dbReference type="EMBL" id="JARKHS020035300">
    <property type="protein sequence ID" value="KAK8757351.1"/>
    <property type="molecule type" value="Genomic_DNA"/>
</dbReference>
<name>A0AAQ4D4G1_AMBAM</name>
<evidence type="ECO:0000313" key="1">
    <source>
        <dbReference type="EMBL" id="KAK8757351.1"/>
    </source>
</evidence>
<keyword evidence="2" id="KW-1185">Reference proteome</keyword>
<dbReference type="AlphaFoldDB" id="A0AAQ4D4G1"/>
<accession>A0AAQ4D4G1</accession>
<protein>
    <submittedName>
        <fullName evidence="1">Uncharacterized protein</fullName>
    </submittedName>
</protein>